<organism evidence="2 3">
    <name type="scientific">Hymenobacter cellulosilyticus</name>
    <dbReference type="NCBI Taxonomy" id="2932248"/>
    <lineage>
        <taxon>Bacteria</taxon>
        <taxon>Pseudomonadati</taxon>
        <taxon>Bacteroidota</taxon>
        <taxon>Cytophagia</taxon>
        <taxon>Cytophagales</taxon>
        <taxon>Hymenobacteraceae</taxon>
        <taxon>Hymenobacter</taxon>
    </lineage>
</organism>
<dbReference type="RefSeq" id="WP_244677991.1">
    <property type="nucleotide sequence ID" value="NZ_CP095046.1"/>
</dbReference>
<feature type="signal peptide" evidence="1">
    <location>
        <begin position="1"/>
        <end position="24"/>
    </location>
</feature>
<evidence type="ECO:0008006" key="4">
    <source>
        <dbReference type="Google" id="ProtNLM"/>
    </source>
</evidence>
<dbReference type="PROSITE" id="PS51257">
    <property type="entry name" value="PROKAR_LIPOPROTEIN"/>
    <property type="match status" value="1"/>
</dbReference>
<feature type="chain" id="PRO_5035813460" description="DUF4142 domain-containing protein" evidence="1">
    <location>
        <begin position="25"/>
        <end position="263"/>
    </location>
</feature>
<dbReference type="Pfam" id="PF26137">
    <property type="entry name" value="Toxin_SdpC"/>
    <property type="match status" value="1"/>
</dbReference>
<keyword evidence="1" id="KW-0732">Signal</keyword>
<accession>A0A8T9QIN8</accession>
<name>A0A8T9QIN8_9BACT</name>
<protein>
    <recommendedName>
        <fullName evidence="4">DUF4142 domain-containing protein</fullName>
    </recommendedName>
</protein>
<dbReference type="InterPro" id="IPR023888">
    <property type="entry name" value="SdpC-like"/>
</dbReference>
<evidence type="ECO:0000313" key="3">
    <source>
        <dbReference type="Proteomes" id="UP000831796"/>
    </source>
</evidence>
<keyword evidence="3" id="KW-1185">Reference proteome</keyword>
<dbReference type="Proteomes" id="UP000831796">
    <property type="component" value="Chromosome"/>
</dbReference>
<dbReference type="EMBL" id="CP095046">
    <property type="protein sequence ID" value="UOQ74653.1"/>
    <property type="molecule type" value="Genomic_DNA"/>
</dbReference>
<evidence type="ECO:0000256" key="1">
    <source>
        <dbReference type="SAM" id="SignalP"/>
    </source>
</evidence>
<sequence length="263" mass="29048">MFAYLRKSTSVKALSLLAVGTSLMMSCSKDQVQPSAPIEHHSASAAAYSGEELFQGIFLMQGDVATHIPSFQATRTALANNDKQRPAQLQKRQAMTARLLAAVRSLDPGYFAELRQAVVSRNFSQIEQSLRKGAALQHTALQQVVSATRLAKQQQQRSEALKQIDFAKYDFAKQADFEQFLHDSKAIGGGTGTESSVAAEDELLIIDNGGVVITYALLWYFDMYPWIILGNEQEGISAQVSTVMQKRADLEKEKLVRDIAFLQ</sequence>
<gene>
    <name evidence="2" type="ORF">MUN79_12740</name>
</gene>
<evidence type="ECO:0000313" key="2">
    <source>
        <dbReference type="EMBL" id="UOQ74653.1"/>
    </source>
</evidence>
<dbReference type="KEGG" id="hcu:MUN79_12740"/>
<proteinExistence type="predicted"/>
<reference evidence="2" key="1">
    <citation type="submission" date="2022-04" db="EMBL/GenBank/DDBJ databases">
        <title>Hymenobacter sp. isolated from the air.</title>
        <authorList>
            <person name="Won M."/>
            <person name="Lee C.-M."/>
            <person name="Woen H.-Y."/>
            <person name="Kwon S.-W."/>
        </authorList>
    </citation>
    <scope>NUCLEOTIDE SEQUENCE</scope>
    <source>
        <strain evidence="2">5116S-3</strain>
    </source>
</reference>
<dbReference type="AlphaFoldDB" id="A0A8T9QIN8"/>